<dbReference type="EMBL" id="LABY01000162">
    <property type="protein sequence ID" value="KMO33050.1"/>
    <property type="molecule type" value="Genomic_DNA"/>
</dbReference>
<evidence type="ECO:0000259" key="1">
    <source>
        <dbReference type="Pfam" id="PF13362"/>
    </source>
</evidence>
<dbReference type="InterPro" id="IPR055570">
    <property type="entry name" value="DUF7146"/>
</dbReference>
<dbReference type="InterPro" id="IPR034154">
    <property type="entry name" value="TOPRIM_DnaG/twinkle"/>
</dbReference>
<organism evidence="3 4">
    <name type="scientific">Methylobacterium variabile</name>
    <dbReference type="NCBI Taxonomy" id="298794"/>
    <lineage>
        <taxon>Bacteria</taxon>
        <taxon>Pseudomonadati</taxon>
        <taxon>Pseudomonadota</taxon>
        <taxon>Alphaproteobacteria</taxon>
        <taxon>Hyphomicrobiales</taxon>
        <taxon>Methylobacteriaceae</taxon>
        <taxon>Methylobacterium</taxon>
    </lineage>
</organism>
<feature type="domain" description="DUF7146" evidence="2">
    <location>
        <begin position="119"/>
        <end position="227"/>
    </location>
</feature>
<reference evidence="3 4" key="1">
    <citation type="submission" date="2015-03" db="EMBL/GenBank/DDBJ databases">
        <title>Genome sequencing of Methylobacterium variabile DSM 16961.</title>
        <authorList>
            <person name="Chaudhry V."/>
            <person name="Patil P.B."/>
        </authorList>
    </citation>
    <scope>NUCLEOTIDE SEQUENCE [LARGE SCALE GENOMIC DNA]</scope>
    <source>
        <strain evidence="3 4">DSM 16961</strain>
    </source>
</reference>
<dbReference type="InterPro" id="IPR006171">
    <property type="entry name" value="TOPRIM_dom"/>
</dbReference>
<evidence type="ECO:0000259" key="2">
    <source>
        <dbReference type="Pfam" id="PF23639"/>
    </source>
</evidence>
<dbReference type="Pfam" id="PF13362">
    <property type="entry name" value="Toprim_3"/>
    <property type="match status" value="1"/>
</dbReference>
<dbReference type="OrthoDB" id="9811157at2"/>
<name>A0A0J6SCV8_9HYPH</name>
<keyword evidence="4" id="KW-1185">Reference proteome</keyword>
<evidence type="ECO:0000313" key="3">
    <source>
        <dbReference type="EMBL" id="KMO33050.1"/>
    </source>
</evidence>
<proteinExistence type="predicted"/>
<evidence type="ECO:0000313" key="4">
    <source>
        <dbReference type="Proteomes" id="UP000035955"/>
    </source>
</evidence>
<sequence>MPTLPPASDIAAQLANNVEWFCRRYLSNGYRSGRYWCVGDVYNTEGGSLYVRLTGPASGKGRRGKWQDAATGEHGDLLDVIRLQRGEDWRDALAEAWAFLSLPEPPAPERREALPPARDTTESARRMLRYGRPLAGTPAEAYLRSRGIEHAASFAALRFHPRCLYRPSRKHPGPDTWHPALLATVTDLDGSVTAVGRTWLAPDGRGKAELPKPRRVLGNLLGHGVRFPGTVSDVMVAGEGVESVLSVHRLMPSIPHVAALSAGHLGALILPGGLRQLYIARDADEAGERGAWTLRQRAEAQGILVSDLVPREDDFNRDLCHLGPRDLALHLAPQLDPNDAVAHLLFDEGGEAAAA</sequence>
<dbReference type="PATRIC" id="fig|298794.3.peg.1796"/>
<comment type="caution">
    <text evidence="3">The sequence shown here is derived from an EMBL/GenBank/DDBJ whole genome shotgun (WGS) entry which is preliminary data.</text>
</comment>
<dbReference type="RefSeq" id="WP_048446350.1">
    <property type="nucleotide sequence ID" value="NZ_LABY01000162.1"/>
</dbReference>
<dbReference type="AlphaFoldDB" id="A0A0J6SCV8"/>
<gene>
    <name evidence="3" type="ORF">VQ02_21990</name>
</gene>
<dbReference type="Pfam" id="PF23639">
    <property type="entry name" value="DUF7146"/>
    <property type="match status" value="1"/>
</dbReference>
<protein>
    <submittedName>
        <fullName evidence="3">DNA primase</fullName>
    </submittedName>
</protein>
<dbReference type="Proteomes" id="UP000035955">
    <property type="component" value="Unassembled WGS sequence"/>
</dbReference>
<dbReference type="CDD" id="cd01029">
    <property type="entry name" value="TOPRIM_primases"/>
    <property type="match status" value="1"/>
</dbReference>
<feature type="domain" description="Toprim" evidence="1">
    <location>
        <begin position="235"/>
        <end position="323"/>
    </location>
</feature>
<accession>A0A0J6SCV8</accession>